<dbReference type="GO" id="GO:0005739">
    <property type="term" value="C:mitochondrion"/>
    <property type="evidence" value="ECO:0007669"/>
    <property type="project" value="UniProtKB-SubCell"/>
</dbReference>
<keyword evidence="8" id="KW-0496">Mitochondrion</keyword>
<dbReference type="Pfam" id="PF02803">
    <property type="entry name" value="Thiolase_C"/>
    <property type="match status" value="1"/>
</dbReference>
<dbReference type="PANTHER" id="PTHR18919">
    <property type="entry name" value="ACETYL-COA C-ACYLTRANSFERASE"/>
    <property type="match status" value="1"/>
</dbReference>
<evidence type="ECO:0000256" key="6">
    <source>
        <dbReference type="ARBA" id="ARBA00022832"/>
    </source>
</evidence>
<protein>
    <recommendedName>
        <fullName evidence="10">acetyl-CoA C-acyltransferase</fullName>
        <ecNumber evidence="10">2.3.1.16</ecNumber>
    </recommendedName>
</protein>
<keyword evidence="17" id="KW-1185">Reference proteome</keyword>
<dbReference type="GO" id="GO:0003988">
    <property type="term" value="F:acetyl-CoA C-acyltransferase activity"/>
    <property type="evidence" value="ECO:0007669"/>
    <property type="project" value="UniProtKB-EC"/>
</dbReference>
<evidence type="ECO:0000256" key="10">
    <source>
        <dbReference type="ARBA" id="ARBA00024073"/>
    </source>
</evidence>
<comment type="pathway">
    <text evidence="2">Lipid metabolism; fatty acid beta-oxidation.</text>
</comment>
<keyword evidence="7" id="KW-0443">Lipid metabolism</keyword>
<feature type="active site" description="Proton acceptor" evidence="11">
    <location>
        <position position="386"/>
    </location>
</feature>
<dbReference type="FunFam" id="3.40.47.10:FF:000011">
    <property type="entry name" value="3-ketoacyl-CoA thiolase"/>
    <property type="match status" value="1"/>
</dbReference>
<dbReference type="PROSITE" id="PS00737">
    <property type="entry name" value="THIOLASE_2"/>
    <property type="match status" value="1"/>
</dbReference>
<dbReference type="PIRSF" id="PIRSF000429">
    <property type="entry name" value="Ac-CoA_Ac_transf"/>
    <property type="match status" value="1"/>
</dbReference>
<dbReference type="EC" id="2.3.1.16" evidence="10"/>
<dbReference type="SUPFAM" id="SSF53901">
    <property type="entry name" value="Thiolase-like"/>
    <property type="match status" value="2"/>
</dbReference>
<dbReference type="InterPro" id="IPR020610">
    <property type="entry name" value="Thiolase_AS"/>
</dbReference>
<dbReference type="AlphaFoldDB" id="A0A3S3PPB6"/>
<evidence type="ECO:0000256" key="1">
    <source>
        <dbReference type="ARBA" id="ARBA00004173"/>
    </source>
</evidence>
<dbReference type="PROSITE" id="PS00099">
    <property type="entry name" value="THIOLASE_3"/>
    <property type="match status" value="1"/>
</dbReference>
<dbReference type="STRING" id="1965070.A0A3S3PPB6"/>
<feature type="domain" description="Thiolase N-terminal" evidence="13">
    <location>
        <begin position="7"/>
        <end position="280"/>
    </location>
</feature>
<dbReference type="NCBIfam" id="TIGR01930">
    <property type="entry name" value="AcCoA-C-Actrans"/>
    <property type="match status" value="1"/>
</dbReference>
<name>A0A3S3PPB6_9ACAR</name>
<accession>A0A3S3PPB6</accession>
<dbReference type="GO" id="GO:0006635">
    <property type="term" value="P:fatty acid beta-oxidation"/>
    <property type="evidence" value="ECO:0007669"/>
    <property type="project" value="TreeGrafter"/>
</dbReference>
<organism evidence="16 17">
    <name type="scientific">Dinothrombium tinctorium</name>
    <dbReference type="NCBI Taxonomy" id="1965070"/>
    <lineage>
        <taxon>Eukaryota</taxon>
        <taxon>Metazoa</taxon>
        <taxon>Ecdysozoa</taxon>
        <taxon>Arthropoda</taxon>
        <taxon>Chelicerata</taxon>
        <taxon>Arachnida</taxon>
        <taxon>Acari</taxon>
        <taxon>Acariformes</taxon>
        <taxon>Trombidiformes</taxon>
        <taxon>Prostigmata</taxon>
        <taxon>Anystina</taxon>
        <taxon>Parasitengona</taxon>
        <taxon>Trombidioidea</taxon>
        <taxon>Trombidiidae</taxon>
        <taxon>Dinothrombium</taxon>
    </lineage>
</organism>
<evidence type="ECO:0000256" key="12">
    <source>
        <dbReference type="RuleBase" id="RU003557"/>
    </source>
</evidence>
<dbReference type="PANTHER" id="PTHR18919:SF153">
    <property type="entry name" value="TRIFUNCTIONAL ENZYME SUBUNIT BETA, MITOCHONDRIAL"/>
    <property type="match status" value="1"/>
</dbReference>
<dbReference type="InterPro" id="IPR016039">
    <property type="entry name" value="Thiolase-like"/>
</dbReference>
<dbReference type="InterPro" id="IPR020616">
    <property type="entry name" value="Thiolase_N"/>
</dbReference>
<keyword evidence="6" id="KW-0276">Fatty acid metabolism</keyword>
<dbReference type="EMBL" id="NCKU01000206">
    <property type="protein sequence ID" value="RWS16586.1"/>
    <property type="molecule type" value="Genomic_DNA"/>
</dbReference>
<dbReference type="Proteomes" id="UP000285301">
    <property type="component" value="Unassembled WGS sequence"/>
</dbReference>
<dbReference type="EMBL" id="NCKU01000207">
    <property type="protein sequence ID" value="RWS16572.1"/>
    <property type="molecule type" value="Genomic_DNA"/>
</dbReference>
<comment type="caution">
    <text evidence="16">The sequence shown here is derived from an EMBL/GenBank/DDBJ whole genome shotgun (WGS) entry which is preliminary data.</text>
</comment>
<evidence type="ECO:0000256" key="2">
    <source>
        <dbReference type="ARBA" id="ARBA00005005"/>
    </source>
</evidence>
<feature type="domain" description="Thiolase C-terminal" evidence="14">
    <location>
        <begin position="288"/>
        <end position="429"/>
    </location>
</feature>
<dbReference type="InterPro" id="IPR020617">
    <property type="entry name" value="Thiolase_C"/>
</dbReference>
<dbReference type="CDD" id="cd00751">
    <property type="entry name" value="thiolase"/>
    <property type="match status" value="1"/>
</dbReference>
<feature type="active site" description="Acyl-thioester intermediate" evidence="11">
    <location>
        <position position="92"/>
    </location>
</feature>
<comment type="similarity">
    <text evidence="3 12">Belongs to the thiolase-like superfamily. Thiolase family.</text>
</comment>
<evidence type="ECO:0000256" key="5">
    <source>
        <dbReference type="ARBA" id="ARBA00022679"/>
    </source>
</evidence>
<keyword evidence="9 12" id="KW-0012">Acyltransferase</keyword>
<evidence type="ECO:0000259" key="13">
    <source>
        <dbReference type="Pfam" id="PF00108"/>
    </source>
</evidence>
<dbReference type="InterPro" id="IPR020613">
    <property type="entry name" value="Thiolase_CS"/>
</dbReference>
<dbReference type="InterPro" id="IPR002155">
    <property type="entry name" value="Thiolase"/>
</dbReference>
<keyword evidence="4" id="KW-0963">Cytoplasm</keyword>
<comment type="subcellular location">
    <subcellularLocation>
        <location evidence="1">Mitochondrion</location>
    </subcellularLocation>
</comment>
<dbReference type="Pfam" id="PF00108">
    <property type="entry name" value="Thiolase_N"/>
    <property type="match status" value="1"/>
</dbReference>
<sequence>MSALRRVVIVNGSRTPFLRSGTSYDNLMAYELLRHSLLSLIRKCQIPKETVQYMVAGTVVQEIKTYNVAREAVLASGFNPKATPCHTVTQACISANQAISNACMLIAKGEHDCVVAGGVELLSDLQIRYPKKMRKLMVKANFSKSTKEKLFAFISMLRPSNFFPPDVAPTVEFTTGLNMGEHCEKLNSLFKVTREEQDQFALRSHTLANKALKDGLLTDISPITVPKVGLISSDNGIKVSTVEKVSQLSPVYAKPPQGTITAANATFLTDGASCTLLMSEGKALAMGLKPKAVVKDFIFASLDPKESGLLLGPAHAVAKILKRNKLSLNDFDVFEFHEAFAGQLLANIKAMDSEWYMKNEAKMDQKVGLLPIEKLNTWGGSLSLGHPFGATGSRLVNMASNRLEHCNQNLALIAACAAGGLGHAMILERYRK</sequence>
<evidence type="ECO:0000256" key="9">
    <source>
        <dbReference type="ARBA" id="ARBA00023315"/>
    </source>
</evidence>
<keyword evidence="5 12" id="KW-0808">Transferase</keyword>
<gene>
    <name evidence="15" type="ORF">B4U79_02020</name>
    <name evidence="16" type="ORF">B4U79_10009</name>
</gene>
<dbReference type="OrthoDB" id="5404651at2759"/>
<feature type="active site" description="Proton acceptor" evidence="11">
    <location>
        <position position="416"/>
    </location>
</feature>
<evidence type="ECO:0000256" key="3">
    <source>
        <dbReference type="ARBA" id="ARBA00010982"/>
    </source>
</evidence>
<dbReference type="Gene3D" id="3.40.47.10">
    <property type="match status" value="1"/>
</dbReference>
<dbReference type="InterPro" id="IPR020615">
    <property type="entry name" value="Thiolase_acyl_enz_int_AS"/>
</dbReference>
<evidence type="ECO:0000256" key="11">
    <source>
        <dbReference type="PIRSR" id="PIRSR000429-1"/>
    </source>
</evidence>
<evidence type="ECO:0000256" key="4">
    <source>
        <dbReference type="ARBA" id="ARBA00022490"/>
    </source>
</evidence>
<reference evidence="16 17" key="1">
    <citation type="journal article" date="2018" name="Gigascience">
        <title>Genomes of trombidid mites reveal novel predicted allergens and laterally-transferred genes associated with secondary metabolism.</title>
        <authorList>
            <person name="Dong X."/>
            <person name="Chaisiri K."/>
            <person name="Xia D."/>
            <person name="Armstrong S.D."/>
            <person name="Fang Y."/>
            <person name="Donnelly M.J."/>
            <person name="Kadowaki T."/>
            <person name="McGarry J.W."/>
            <person name="Darby A.C."/>
            <person name="Makepeace B.L."/>
        </authorList>
    </citation>
    <scope>NUCLEOTIDE SEQUENCE [LARGE SCALE GENOMIC DNA]</scope>
    <source>
        <strain evidence="16">UoL-WK</strain>
    </source>
</reference>
<proteinExistence type="inferred from homology"/>
<evidence type="ECO:0000313" key="15">
    <source>
        <dbReference type="EMBL" id="RWS16572.1"/>
    </source>
</evidence>
<dbReference type="PROSITE" id="PS00098">
    <property type="entry name" value="THIOLASE_1"/>
    <property type="match status" value="1"/>
</dbReference>
<evidence type="ECO:0000313" key="17">
    <source>
        <dbReference type="Proteomes" id="UP000285301"/>
    </source>
</evidence>
<evidence type="ECO:0000256" key="7">
    <source>
        <dbReference type="ARBA" id="ARBA00023098"/>
    </source>
</evidence>
<evidence type="ECO:0000259" key="14">
    <source>
        <dbReference type="Pfam" id="PF02803"/>
    </source>
</evidence>
<evidence type="ECO:0000256" key="8">
    <source>
        <dbReference type="ARBA" id="ARBA00023128"/>
    </source>
</evidence>
<evidence type="ECO:0000313" key="16">
    <source>
        <dbReference type="EMBL" id="RWS16586.1"/>
    </source>
</evidence>
<reference evidence="16" key="2">
    <citation type="submission" date="2018-11" db="EMBL/GenBank/DDBJ databases">
        <title>Trombidioid mite genomics.</title>
        <authorList>
            <person name="Dong X."/>
        </authorList>
    </citation>
    <scope>NUCLEOTIDE SEQUENCE</scope>
    <source>
        <strain evidence="16">UoL-WK</strain>
    </source>
</reference>